<sequence>IFINNEFVNSVSGKTFATYNPATGEKIADIQEGDKEDVDLAVKAARAAFARGSEWRTMDASKRGRMLLKLADLMEENADYLASLETVDNGKPFTLSLGDVMFASAVIRYYGGYADKVHGKTIPVDGDVFAYTRREPIGVVGQIIPWNVPILMLSWKLGPALAMGNVVIMKPAEQTPLTALAVANLVPKAGFPPGVVNVIPGHGETAGAAISGHPDIDKIAFTGSTEIGRLILKASGNSNCKKVSLELGGKSPLIIFPDADLDLAATLAHETLFWNQGQVCCAPTRTYVHADVYDKFVAKSVELAKKRTVGDPFDERTSQGAQIDETQLDRIMEYIGIGQEEGAKLRCGGRRLGSRGYFIEPTVFSDVKDHMKIAREEIFGPVQSIFKFETTEEVIARANDTMYGLAAGLVTNDLNTANTVAHALEAGVVWVNTFLSMSAQAPFGGYKMSGIGREMGEDGVLEYTEVKTIITRMPQKNS</sequence>
<name>A0AC60NYW7_IXOPE</name>
<protein>
    <submittedName>
        <fullName evidence="1">Uncharacterized protein</fullName>
    </submittedName>
</protein>
<gene>
    <name evidence="1" type="ORF">HPB47_010512</name>
</gene>
<comment type="caution">
    <text evidence="1">The sequence shown here is derived from an EMBL/GenBank/DDBJ whole genome shotgun (WGS) entry which is preliminary data.</text>
</comment>
<dbReference type="EMBL" id="JABSTQ010011356">
    <property type="protein sequence ID" value="KAG0412346.1"/>
    <property type="molecule type" value="Genomic_DNA"/>
</dbReference>
<evidence type="ECO:0000313" key="1">
    <source>
        <dbReference type="EMBL" id="KAG0412346.1"/>
    </source>
</evidence>
<dbReference type="Proteomes" id="UP000805193">
    <property type="component" value="Unassembled WGS sequence"/>
</dbReference>
<reference evidence="1 2" key="1">
    <citation type="journal article" date="2020" name="Cell">
        <title>Large-Scale Comparative Analyses of Tick Genomes Elucidate Their Genetic Diversity and Vector Capacities.</title>
        <authorList>
            <consortium name="Tick Genome and Microbiome Consortium (TIGMIC)"/>
            <person name="Jia N."/>
            <person name="Wang J."/>
            <person name="Shi W."/>
            <person name="Du L."/>
            <person name="Sun Y."/>
            <person name="Zhan W."/>
            <person name="Jiang J.F."/>
            <person name="Wang Q."/>
            <person name="Zhang B."/>
            <person name="Ji P."/>
            <person name="Bell-Sakyi L."/>
            <person name="Cui X.M."/>
            <person name="Yuan T.T."/>
            <person name="Jiang B.G."/>
            <person name="Yang W.F."/>
            <person name="Lam T.T."/>
            <person name="Chang Q.C."/>
            <person name="Ding S.J."/>
            <person name="Wang X.J."/>
            <person name="Zhu J.G."/>
            <person name="Ruan X.D."/>
            <person name="Zhao L."/>
            <person name="Wei J.T."/>
            <person name="Ye R.Z."/>
            <person name="Que T.C."/>
            <person name="Du C.H."/>
            <person name="Zhou Y.H."/>
            <person name="Cheng J.X."/>
            <person name="Dai P.F."/>
            <person name="Guo W.B."/>
            <person name="Han X.H."/>
            <person name="Huang E.J."/>
            <person name="Li L.F."/>
            <person name="Wei W."/>
            <person name="Gao Y.C."/>
            <person name="Liu J.Z."/>
            <person name="Shao H.Z."/>
            <person name="Wang X."/>
            <person name="Wang C.C."/>
            <person name="Yang T.C."/>
            <person name="Huo Q.B."/>
            <person name="Li W."/>
            <person name="Chen H.Y."/>
            <person name="Chen S.E."/>
            <person name="Zhou L.G."/>
            <person name="Ni X.B."/>
            <person name="Tian J.H."/>
            <person name="Sheng Y."/>
            <person name="Liu T."/>
            <person name="Pan Y.S."/>
            <person name="Xia L.Y."/>
            <person name="Li J."/>
            <person name="Zhao F."/>
            <person name="Cao W.C."/>
        </authorList>
    </citation>
    <scope>NUCLEOTIDE SEQUENCE [LARGE SCALE GENOMIC DNA]</scope>
    <source>
        <strain evidence="1">Iper-2018</strain>
    </source>
</reference>
<proteinExistence type="predicted"/>
<accession>A0AC60NYW7</accession>
<evidence type="ECO:0000313" key="2">
    <source>
        <dbReference type="Proteomes" id="UP000805193"/>
    </source>
</evidence>
<feature type="non-terminal residue" evidence="1">
    <location>
        <position position="1"/>
    </location>
</feature>
<keyword evidence="2" id="KW-1185">Reference proteome</keyword>
<organism evidence="1 2">
    <name type="scientific">Ixodes persulcatus</name>
    <name type="common">Taiga tick</name>
    <dbReference type="NCBI Taxonomy" id="34615"/>
    <lineage>
        <taxon>Eukaryota</taxon>
        <taxon>Metazoa</taxon>
        <taxon>Ecdysozoa</taxon>
        <taxon>Arthropoda</taxon>
        <taxon>Chelicerata</taxon>
        <taxon>Arachnida</taxon>
        <taxon>Acari</taxon>
        <taxon>Parasitiformes</taxon>
        <taxon>Ixodida</taxon>
        <taxon>Ixodoidea</taxon>
        <taxon>Ixodidae</taxon>
        <taxon>Ixodinae</taxon>
        <taxon>Ixodes</taxon>
    </lineage>
</organism>